<dbReference type="OrthoDB" id="9799092at2"/>
<protein>
    <submittedName>
        <fullName evidence="1">Dephospho-CoA kinase/protein folding accessory domain-containing protein</fullName>
    </submittedName>
</protein>
<dbReference type="PANTHER" id="PTHR34822:SF1">
    <property type="entry name" value="GRPB FAMILY PROTEIN"/>
    <property type="match status" value="1"/>
</dbReference>
<keyword evidence="1" id="KW-0808">Transferase</keyword>
<dbReference type="InterPro" id="IPR043519">
    <property type="entry name" value="NT_sf"/>
</dbReference>
<dbReference type="STRING" id="989403.SAMN05421798_105284"/>
<evidence type="ECO:0000313" key="2">
    <source>
        <dbReference type="Proteomes" id="UP000076577"/>
    </source>
</evidence>
<keyword evidence="1" id="KW-0418">Kinase</keyword>
<dbReference type="AlphaFoldDB" id="A0A166AP09"/>
<comment type="caution">
    <text evidence="1">The sequence shown here is derived from an EMBL/GenBank/DDBJ whole genome shotgun (WGS) entry which is preliminary data.</text>
</comment>
<dbReference type="PANTHER" id="PTHR34822">
    <property type="entry name" value="GRPB DOMAIN PROTEIN (AFU_ORTHOLOGUE AFUA_1G01530)"/>
    <property type="match status" value="1"/>
</dbReference>
<reference evidence="1 2" key="1">
    <citation type="journal article" date="2016" name="Front. Microbiol.">
        <title>Comparative Genomic Analysis Reveals a Diverse Repertoire of Genes Involved in Prokaryote-Eukaryote Interactions within the Pseudovibrio Genus.</title>
        <authorList>
            <person name="Romano S."/>
            <person name="Fernandez-Guerra A."/>
            <person name="Reen F.J."/>
            <person name="Glockner F.O."/>
            <person name="Crowley S.P."/>
            <person name="O'Sullivan O."/>
            <person name="Cotter P.D."/>
            <person name="Adams C."/>
            <person name="Dobson A.D."/>
            <person name="O'Gara F."/>
        </authorList>
    </citation>
    <scope>NUCLEOTIDE SEQUENCE [LARGE SCALE GENOMIC DNA]</scope>
    <source>
        <strain evidence="1 2">Ad2</strain>
    </source>
</reference>
<dbReference type="GO" id="GO:0016301">
    <property type="term" value="F:kinase activity"/>
    <property type="evidence" value="ECO:0007669"/>
    <property type="project" value="UniProtKB-KW"/>
</dbReference>
<dbReference type="InterPro" id="IPR007344">
    <property type="entry name" value="GrpB/CoaE"/>
</dbReference>
<gene>
    <name evidence="1" type="ORF">PsAD2_00661</name>
</gene>
<keyword evidence="2" id="KW-1185">Reference proteome</keyword>
<dbReference type="Proteomes" id="UP000076577">
    <property type="component" value="Unassembled WGS sequence"/>
</dbReference>
<evidence type="ECO:0000313" key="1">
    <source>
        <dbReference type="EMBL" id="KZL21370.1"/>
    </source>
</evidence>
<proteinExistence type="predicted"/>
<dbReference type="EMBL" id="LMCB01000004">
    <property type="protein sequence ID" value="KZL21370.1"/>
    <property type="molecule type" value="Genomic_DNA"/>
</dbReference>
<dbReference type="Gene3D" id="3.30.460.10">
    <property type="entry name" value="Beta Polymerase, domain 2"/>
    <property type="match status" value="1"/>
</dbReference>
<dbReference type="SUPFAM" id="SSF81301">
    <property type="entry name" value="Nucleotidyltransferase"/>
    <property type="match status" value="1"/>
</dbReference>
<name>A0A166AP09_9HYPH</name>
<dbReference type="RefSeq" id="WP_068002147.1">
    <property type="nucleotide sequence ID" value="NZ_FOFM01000005.1"/>
</dbReference>
<dbReference type="PATRIC" id="fig|989403.3.peg.705"/>
<organism evidence="1 2">
    <name type="scientific">Pseudovibrio axinellae</name>
    <dbReference type="NCBI Taxonomy" id="989403"/>
    <lineage>
        <taxon>Bacteria</taxon>
        <taxon>Pseudomonadati</taxon>
        <taxon>Pseudomonadota</taxon>
        <taxon>Alphaproteobacteria</taxon>
        <taxon>Hyphomicrobiales</taxon>
        <taxon>Stappiaceae</taxon>
        <taxon>Pseudovibrio</taxon>
    </lineage>
</organism>
<sequence length="174" mass="19822">MITRRVKVVDANDQWPEDFDQEQKVLRDLLGEIVEDMHHIGSTSVPYLAAKPIIDILLEVSDIKALDAQSAELANIGYVAKGEYGIEGRRYFEKGGDDRTHHLHAFKTGDPHVYRHLAFRDYLKAHPQVREKYAHLKKKTALAVNGDVDGYREGKNDFVELHLAKAIDWARGAY</sequence>
<accession>A0A166AP09</accession>
<dbReference type="Pfam" id="PF04229">
    <property type="entry name" value="GrpB"/>
    <property type="match status" value="1"/>
</dbReference>